<proteinExistence type="predicted"/>
<dbReference type="OrthoDB" id="2151789at2759"/>
<evidence type="ECO:0000313" key="2">
    <source>
        <dbReference type="Proteomes" id="UP000186583"/>
    </source>
</evidence>
<reference evidence="1 2" key="1">
    <citation type="submission" date="2016-11" db="EMBL/GenBank/DDBJ databases">
        <title>Draft Genome Assembly of Colletotrichum chlorophyti a pathogen of herbaceous plants.</title>
        <authorList>
            <person name="Gan P."/>
            <person name="Narusaka M."/>
            <person name="Tsushima A."/>
            <person name="Narusaka Y."/>
            <person name="Takano Y."/>
            <person name="Shirasu K."/>
        </authorList>
    </citation>
    <scope>NUCLEOTIDE SEQUENCE [LARGE SCALE GENOMIC DNA]</scope>
    <source>
        <strain evidence="1 2">NTL11</strain>
    </source>
</reference>
<sequence>MWNDKADGKTVYLCISDFLEKIPAEAKARGAATDYVYMNYASQFQHVIRSYKPDNKGKLKRIFSN</sequence>
<dbReference type="STRING" id="708187.A0A1Q8RRW5"/>
<keyword evidence="2" id="KW-1185">Reference proteome</keyword>
<accession>A0A1Q8RRW5</accession>
<gene>
    <name evidence="1" type="ORF">CCHL11_06497</name>
</gene>
<comment type="caution">
    <text evidence="1">The sequence shown here is derived from an EMBL/GenBank/DDBJ whole genome shotgun (WGS) entry which is preliminary data.</text>
</comment>
<dbReference type="Proteomes" id="UP000186583">
    <property type="component" value="Unassembled WGS sequence"/>
</dbReference>
<organism evidence="1 2">
    <name type="scientific">Colletotrichum chlorophyti</name>
    <dbReference type="NCBI Taxonomy" id="708187"/>
    <lineage>
        <taxon>Eukaryota</taxon>
        <taxon>Fungi</taxon>
        <taxon>Dikarya</taxon>
        <taxon>Ascomycota</taxon>
        <taxon>Pezizomycotina</taxon>
        <taxon>Sordariomycetes</taxon>
        <taxon>Hypocreomycetidae</taxon>
        <taxon>Glomerellales</taxon>
        <taxon>Glomerellaceae</taxon>
        <taxon>Colletotrichum</taxon>
    </lineage>
</organism>
<dbReference type="EMBL" id="MPGH01000105">
    <property type="protein sequence ID" value="OLN87086.1"/>
    <property type="molecule type" value="Genomic_DNA"/>
</dbReference>
<evidence type="ECO:0000313" key="1">
    <source>
        <dbReference type="EMBL" id="OLN87086.1"/>
    </source>
</evidence>
<protein>
    <submittedName>
        <fullName evidence="1">Uncharacterized protein</fullName>
    </submittedName>
</protein>
<dbReference type="AlphaFoldDB" id="A0A1Q8RRW5"/>
<name>A0A1Q8RRW5_9PEZI</name>